<sequence length="73" mass="7722">MNTLVVALMLVAPPITSEAAPRPAVDVSARAIDVVHLDAPWCWLPGRSPDRALPELGGAWLDPTEDQGPPSRG</sequence>
<protein>
    <submittedName>
        <fullName evidence="2">Uncharacterized protein</fullName>
    </submittedName>
</protein>
<name>A0A346Y1F3_9ACTN</name>
<keyword evidence="3" id="KW-1185">Reference proteome</keyword>
<evidence type="ECO:0000256" key="1">
    <source>
        <dbReference type="SAM" id="MobiDB-lite"/>
    </source>
</evidence>
<gene>
    <name evidence="2" type="ORF">DVS28_a3627</name>
</gene>
<organism evidence="2 3">
    <name type="scientific">Euzebya pacifica</name>
    <dbReference type="NCBI Taxonomy" id="1608957"/>
    <lineage>
        <taxon>Bacteria</taxon>
        <taxon>Bacillati</taxon>
        <taxon>Actinomycetota</taxon>
        <taxon>Nitriliruptoria</taxon>
        <taxon>Euzebyales</taxon>
    </lineage>
</organism>
<dbReference type="EMBL" id="CP031165">
    <property type="protein sequence ID" value="AXV08300.1"/>
    <property type="molecule type" value="Genomic_DNA"/>
</dbReference>
<evidence type="ECO:0000313" key="3">
    <source>
        <dbReference type="Proteomes" id="UP000264006"/>
    </source>
</evidence>
<proteinExistence type="predicted"/>
<dbReference type="AlphaFoldDB" id="A0A346Y1F3"/>
<feature type="region of interest" description="Disordered" evidence="1">
    <location>
        <begin position="54"/>
        <end position="73"/>
    </location>
</feature>
<reference evidence="2 3" key="1">
    <citation type="submission" date="2018-09" db="EMBL/GenBank/DDBJ databases">
        <title>Complete genome sequence of Euzebya sp. DY32-46 isolated from seawater of Pacific Ocean.</title>
        <authorList>
            <person name="Xu L."/>
            <person name="Wu Y.-H."/>
            <person name="Xu X.-W."/>
        </authorList>
    </citation>
    <scope>NUCLEOTIDE SEQUENCE [LARGE SCALE GENOMIC DNA]</scope>
    <source>
        <strain evidence="2 3">DY32-46</strain>
    </source>
</reference>
<dbReference type="RefSeq" id="WP_164710704.1">
    <property type="nucleotide sequence ID" value="NZ_CP031165.1"/>
</dbReference>
<evidence type="ECO:0000313" key="2">
    <source>
        <dbReference type="EMBL" id="AXV08300.1"/>
    </source>
</evidence>
<accession>A0A346Y1F3</accession>
<dbReference type="KEGG" id="euz:DVS28_a3627"/>
<dbReference type="Proteomes" id="UP000264006">
    <property type="component" value="Chromosome"/>
</dbReference>